<reference evidence="1 2" key="1">
    <citation type="submission" date="2019-09" db="EMBL/GenBank/DDBJ databases">
        <title>Paraburkholderia podalyriae sp. nov., A South African Podalyria-associated rhizobium.</title>
        <authorList>
            <person name="Mavima L."/>
            <person name="Beukes C.W."/>
            <person name="Palmer M."/>
            <person name="De Meyer S.E."/>
            <person name="James E.K."/>
            <person name="Maluk M."/>
            <person name="Avontuur J.R."/>
            <person name="Chan W.Y."/>
            <person name="Venter S.N."/>
            <person name="Steenkamp E.T."/>
        </authorList>
    </citation>
    <scope>NUCLEOTIDE SEQUENCE [LARGE SCALE GENOMIC DNA]</scope>
    <source>
        <strain evidence="1 2">WC7.3b</strain>
    </source>
</reference>
<accession>A0ABR7PXV7</accession>
<proteinExistence type="predicted"/>
<gene>
    <name evidence="1" type="ORF">F6X42_31940</name>
</gene>
<protein>
    <submittedName>
        <fullName evidence="1">Uncharacterized protein</fullName>
    </submittedName>
</protein>
<organism evidence="1 2">
    <name type="scientific">Paraburkholderia podalyriae</name>
    <dbReference type="NCBI Taxonomy" id="1938811"/>
    <lineage>
        <taxon>Bacteria</taxon>
        <taxon>Pseudomonadati</taxon>
        <taxon>Pseudomonadota</taxon>
        <taxon>Betaproteobacteria</taxon>
        <taxon>Burkholderiales</taxon>
        <taxon>Burkholderiaceae</taxon>
        <taxon>Paraburkholderia</taxon>
    </lineage>
</organism>
<dbReference type="RefSeq" id="WP_187637955.1">
    <property type="nucleotide sequence ID" value="NZ_VZQQ01000043.1"/>
</dbReference>
<dbReference type="Proteomes" id="UP000736373">
    <property type="component" value="Unassembled WGS sequence"/>
</dbReference>
<name>A0ABR7PXV7_9BURK</name>
<dbReference type="EMBL" id="VZQQ01000043">
    <property type="protein sequence ID" value="MBC8751024.1"/>
    <property type="molecule type" value="Genomic_DNA"/>
</dbReference>
<evidence type="ECO:0000313" key="1">
    <source>
        <dbReference type="EMBL" id="MBC8751024.1"/>
    </source>
</evidence>
<comment type="caution">
    <text evidence="1">The sequence shown here is derived from an EMBL/GenBank/DDBJ whole genome shotgun (WGS) entry which is preliminary data.</text>
</comment>
<keyword evidence="2" id="KW-1185">Reference proteome</keyword>
<evidence type="ECO:0000313" key="2">
    <source>
        <dbReference type="Proteomes" id="UP000736373"/>
    </source>
</evidence>
<sequence>MYATCYSVNKKCNQAEAGSYDRSIFDRAQIWKTVHAAQKTGIESVKGVNETCFIPITIAASIESHGEGDNEMKSNTVFAAVRAGEHEILADFQTSSGRLIVAAAAEIAVDGSWANSANSRHVTNWAPSFCEVVKRATDAA</sequence>